<dbReference type="EMBL" id="BEYU01000001">
    <property type="protein sequence ID" value="GBG23841.1"/>
    <property type="molecule type" value="Genomic_DNA"/>
</dbReference>
<evidence type="ECO:0000256" key="4">
    <source>
        <dbReference type="PIRNR" id="PIRNR015894"/>
    </source>
</evidence>
<dbReference type="InterPro" id="IPR025799">
    <property type="entry name" value="Arg_MeTrfase"/>
</dbReference>
<comment type="similarity">
    <text evidence="4">Belongs to the class I-like SAM-binding methyltransferase superfamily.</text>
</comment>
<keyword evidence="3 4" id="KW-0949">S-adenosyl-L-methionine</keyword>
<evidence type="ECO:0000256" key="2">
    <source>
        <dbReference type="ARBA" id="ARBA00022679"/>
    </source>
</evidence>
<dbReference type="Pfam" id="PF17286">
    <property type="entry name" value="PRMT5_C"/>
    <property type="match status" value="1"/>
</dbReference>
<proteinExistence type="inferred from homology"/>
<dbReference type="InterPro" id="IPR029063">
    <property type="entry name" value="SAM-dependent_MTases_sf"/>
</dbReference>
<evidence type="ECO:0000256" key="5">
    <source>
        <dbReference type="PIRSR" id="PIRSR015894-1"/>
    </source>
</evidence>
<keyword evidence="2 4" id="KW-0808">Transferase</keyword>
<dbReference type="GO" id="GO:0016274">
    <property type="term" value="F:protein-arginine N-methyltransferase activity"/>
    <property type="evidence" value="ECO:0007669"/>
    <property type="project" value="InterPro"/>
</dbReference>
<feature type="site" description="Critical for specifying symmetric addition of methyl groups" evidence="7">
    <location>
        <position position="339"/>
    </location>
</feature>
<dbReference type="PIRSF" id="PIRSF015894">
    <property type="entry name" value="Skb1_MeTrfase"/>
    <property type="match status" value="1"/>
</dbReference>
<dbReference type="InterPro" id="IPR007857">
    <property type="entry name" value="Arg_MeTrfase_PRMT5"/>
</dbReference>
<evidence type="ECO:0000259" key="9">
    <source>
        <dbReference type="Pfam" id="PF17285"/>
    </source>
</evidence>
<dbReference type="InterPro" id="IPR035247">
    <property type="entry name" value="PRMT5_TIM"/>
</dbReference>
<feature type="domain" description="PRMT5 oligomerisation" evidence="10">
    <location>
        <begin position="475"/>
        <end position="660"/>
    </location>
</feature>
<feature type="domain" description="PRMT5 arginine-N-methyltransferase" evidence="8">
    <location>
        <begin position="308"/>
        <end position="472"/>
    </location>
</feature>
<dbReference type="Gene3D" id="3.20.20.150">
    <property type="entry name" value="Divalent-metal-dependent TIM barrel enzymes"/>
    <property type="match status" value="1"/>
</dbReference>
<feature type="binding site" evidence="6">
    <location>
        <begin position="427"/>
        <end position="428"/>
    </location>
    <ligand>
        <name>S-adenosyl-L-methionine</name>
        <dbReference type="ChEBI" id="CHEBI:59789"/>
    </ligand>
</feature>
<evidence type="ECO:0000256" key="7">
    <source>
        <dbReference type="PIRSR" id="PIRSR015894-3"/>
    </source>
</evidence>
<dbReference type="PANTHER" id="PTHR10738:SF0">
    <property type="entry name" value="PROTEIN ARGININE N-METHYLTRANSFERASE 5"/>
    <property type="match status" value="1"/>
</dbReference>
<feature type="active site" description="Proton donor/acceptor" evidence="5">
    <location>
        <position position="452"/>
    </location>
</feature>
<evidence type="ECO:0000256" key="6">
    <source>
        <dbReference type="PIRSR" id="PIRSR015894-2"/>
    </source>
</evidence>
<gene>
    <name evidence="11" type="ORF">FCC1311_000612</name>
</gene>
<dbReference type="Gene3D" id="2.70.160.11">
    <property type="entry name" value="Hnrnp arginine n-methyltransferase1"/>
    <property type="match status" value="1"/>
</dbReference>
<feature type="domain" description="PRMT5 TIM barrel" evidence="9">
    <location>
        <begin position="90"/>
        <end position="301"/>
    </location>
</feature>
<evidence type="ECO:0000256" key="3">
    <source>
        <dbReference type="ARBA" id="ARBA00022691"/>
    </source>
</evidence>
<evidence type="ECO:0000259" key="8">
    <source>
        <dbReference type="Pfam" id="PF05185"/>
    </source>
</evidence>
<dbReference type="GO" id="GO:0005634">
    <property type="term" value="C:nucleus"/>
    <property type="evidence" value="ECO:0007669"/>
    <property type="project" value="TreeGrafter"/>
</dbReference>
<comment type="caution">
    <text evidence="11">The sequence shown here is derived from an EMBL/GenBank/DDBJ whole genome shotgun (WGS) entry which is preliminary data.</text>
</comment>
<dbReference type="Pfam" id="PF17285">
    <property type="entry name" value="PRMT5_TIM"/>
    <property type="match status" value="1"/>
</dbReference>
<feature type="binding site" evidence="6">
    <location>
        <position position="336"/>
    </location>
    <ligand>
        <name>S-adenosyl-L-methionine</name>
        <dbReference type="ChEBI" id="CHEBI:59789"/>
    </ligand>
</feature>
<dbReference type="SUPFAM" id="SSF53335">
    <property type="entry name" value="S-adenosyl-L-methionine-dependent methyltransferases"/>
    <property type="match status" value="1"/>
</dbReference>
<feature type="active site" description="Proton donor/acceptor" evidence="5">
    <location>
        <position position="443"/>
    </location>
</feature>
<keyword evidence="1 4" id="KW-0489">Methyltransferase</keyword>
<dbReference type="AlphaFoldDB" id="A0A2R5G724"/>
<feature type="binding site" evidence="6">
    <location>
        <begin position="345"/>
        <end position="346"/>
    </location>
    <ligand>
        <name>S-adenosyl-L-methionine</name>
        <dbReference type="ChEBI" id="CHEBI:59789"/>
    </ligand>
</feature>
<dbReference type="PANTHER" id="PTHR10738">
    <property type="entry name" value="PROTEIN ARGININE N-METHYLTRANSFERASE 5"/>
    <property type="match status" value="1"/>
</dbReference>
<dbReference type="GO" id="GO:0005829">
    <property type="term" value="C:cytosol"/>
    <property type="evidence" value="ECO:0007669"/>
    <property type="project" value="TreeGrafter"/>
</dbReference>
<evidence type="ECO:0000256" key="1">
    <source>
        <dbReference type="ARBA" id="ARBA00022603"/>
    </source>
</evidence>
<dbReference type="Pfam" id="PF05185">
    <property type="entry name" value="PRMT5"/>
    <property type="match status" value="1"/>
</dbReference>
<feature type="binding site" evidence="6">
    <location>
        <position position="399"/>
    </location>
    <ligand>
        <name>S-adenosyl-L-methionine</name>
        <dbReference type="ChEBI" id="CHEBI:59789"/>
    </ligand>
</feature>
<keyword evidence="12" id="KW-1185">Reference proteome</keyword>
<dbReference type="PROSITE" id="PS51678">
    <property type="entry name" value="SAM_MT_PRMT"/>
    <property type="match status" value="1"/>
</dbReference>
<evidence type="ECO:0000259" key="10">
    <source>
        <dbReference type="Pfam" id="PF17286"/>
    </source>
</evidence>
<dbReference type="GO" id="GO:0032259">
    <property type="term" value="P:methylation"/>
    <property type="evidence" value="ECO:0007669"/>
    <property type="project" value="UniProtKB-KW"/>
</dbReference>
<evidence type="ECO:0000313" key="12">
    <source>
        <dbReference type="Proteomes" id="UP000241890"/>
    </source>
</evidence>
<reference evidence="11 12" key="1">
    <citation type="submission" date="2017-12" db="EMBL/GenBank/DDBJ databases">
        <title>Sequencing, de novo assembly and annotation of complete genome of a new Thraustochytrid species, strain FCC1311.</title>
        <authorList>
            <person name="Sedici K."/>
            <person name="Godart F."/>
            <person name="Aiese Cigliano R."/>
            <person name="Sanseverino W."/>
            <person name="Barakat M."/>
            <person name="Ortet P."/>
            <person name="Marechal E."/>
            <person name="Cagnac O."/>
            <person name="Amato A."/>
        </authorList>
    </citation>
    <scope>NUCLEOTIDE SEQUENCE [LARGE SCALE GENOMIC DNA]</scope>
</reference>
<accession>A0A2R5G724</accession>
<dbReference type="Gene3D" id="3.40.50.150">
    <property type="entry name" value="Vaccinia Virus protein VP39"/>
    <property type="match status" value="1"/>
</dbReference>
<protein>
    <recommendedName>
        <fullName evidence="4">Protein arginine N-methyltransferase</fullName>
    </recommendedName>
</protein>
<sequence>MASEEEYTREPLVCGLQLRFTADICAALQQVSLKRGRPSLGHGHQFTLCTGKAATLRSKSSCKALQWPWDKNCRRAFHTDDCFLFFGFTAGSDLILESSTWNNNVVGELSKWIDLDAADAQLRHASEKALKQELMWASHLSLAAVVAPCPSKSCLNYANAIQRLTSKNPRINLWISVPLSVPAKGAGSTDDHDEAASPWHAWNKLRVLCNNTNSMGVLLELSSNLPSQADQDRWFAEPVKAVLIPTSIFTANAKGYPVLLAAHQKLLVRLHQYDVQFILSGRPKHMDGLAPYYLYLDHLAKRAPAPSMKDEFESPFYDCLQTPLQPLMDHLESQMYETFEKDPIKYEQYEKAVARALADTPVDKVSVVMVVGAGRGPLVRASLRAAASVQREIRMFAVEKNPNAVITLRNMKEMLAWGDTVTIVHTDMRYWEAPEQADILVSELLGSWGDNELSPECLDGAEKFLKPDGISIPCEYTSFVAPISTPRLWTDCRAFGDLKYMETMYVVKLHKFNEFDDPQPCFTFAHPSWRKARDVRTGREYFASEKTVLPALVDGEIDNARFRTLEFTARHSGMLHGFVGYFEAKLYKDVSISINPATFSEGMFSWFPIYIPIRVPQLVRRGETIRAAFWRHCNTSQVWYEWALDAPHPTPVHNVNGESAPIKLTSED</sequence>
<dbReference type="InterPro" id="IPR035248">
    <property type="entry name" value="PRMT5_C"/>
</dbReference>
<evidence type="ECO:0000313" key="11">
    <source>
        <dbReference type="EMBL" id="GBG23841.1"/>
    </source>
</evidence>
<dbReference type="GO" id="GO:0006355">
    <property type="term" value="P:regulation of DNA-templated transcription"/>
    <property type="evidence" value="ECO:0007669"/>
    <property type="project" value="TreeGrafter"/>
</dbReference>
<dbReference type="FunCoup" id="A0A2R5G724">
    <property type="interactions" value="426"/>
</dbReference>
<dbReference type="InterPro" id="IPR035075">
    <property type="entry name" value="PRMT5"/>
</dbReference>
<dbReference type="InParanoid" id="A0A2R5G724"/>
<name>A0A2R5G724_9STRA</name>
<dbReference type="OrthoDB" id="1368803at2759"/>
<dbReference type="Proteomes" id="UP000241890">
    <property type="component" value="Unassembled WGS sequence"/>
</dbReference>
<organism evidence="11 12">
    <name type="scientific">Hondaea fermentalgiana</name>
    <dbReference type="NCBI Taxonomy" id="2315210"/>
    <lineage>
        <taxon>Eukaryota</taxon>
        <taxon>Sar</taxon>
        <taxon>Stramenopiles</taxon>
        <taxon>Bigyra</taxon>
        <taxon>Labyrinthulomycetes</taxon>
        <taxon>Thraustochytrida</taxon>
        <taxon>Thraustochytriidae</taxon>
        <taxon>Hondaea</taxon>
    </lineage>
</organism>